<proteinExistence type="predicted"/>
<protein>
    <recommendedName>
        <fullName evidence="3">PhaC PHA synthase</fullName>
    </recommendedName>
</protein>
<dbReference type="HOGENOM" id="CLU_112409_0_0_6"/>
<dbReference type="eggNOG" id="ENOG5032GS7">
    <property type="taxonomic scope" value="Bacteria"/>
</dbReference>
<organism evidence="1 2">
    <name type="scientific">Candidatus Francisella endociliophora</name>
    <dbReference type="NCBI Taxonomy" id="653937"/>
    <lineage>
        <taxon>Bacteria</taxon>
        <taxon>Pseudomonadati</taxon>
        <taxon>Pseudomonadota</taxon>
        <taxon>Gammaproteobacteria</taxon>
        <taxon>Thiotrichales</taxon>
        <taxon>Francisellaceae</taxon>
        <taxon>Francisella</taxon>
    </lineage>
</organism>
<name>A0A097ERZ2_9GAMM</name>
<dbReference type="AlphaFoldDB" id="A0A097ERZ2"/>
<reference evidence="1 2" key="1">
    <citation type="submission" date="2014-10" db="EMBL/GenBank/DDBJ databases">
        <title>Whole genome sequence of Francisella endociliophora strain FSC1006, isolated from a laboratory culture of the marine ciliate Euplotes raikovi.</title>
        <authorList>
            <person name="Granberg M."/>
            <person name="Backman S."/>
            <person name="Lundmark E."/>
            <person name="Nilsson E."/>
            <person name="Karlsson E."/>
            <person name="Thelaus J."/>
            <person name="Ohrman C."/>
            <person name="Larkeryd A."/>
            <person name="Stenberg P."/>
        </authorList>
    </citation>
    <scope>NUCLEOTIDE SEQUENCE [LARGE SCALE GENOMIC DNA]</scope>
    <source>
        <strain evidence="1 2">FSC1006</strain>
    </source>
</reference>
<dbReference type="Proteomes" id="UP000029672">
    <property type="component" value="Chromosome"/>
</dbReference>
<evidence type="ECO:0000313" key="2">
    <source>
        <dbReference type="Proteomes" id="UP000029672"/>
    </source>
</evidence>
<accession>A0A097ERZ2</accession>
<sequence>MYADDNLTPANDSVPLQLSVFKNFPRNPDVTGLRLNLFYGKSADVTGLNFSILGLSDVDNFTGLEYDMFFGANRVREQFKGVSFSILNWHQGDDVGANFGGVNIVNNIFGANFGLVNLTTDTTGLNWSAVNISTKNSSADIGLVNIAGSTTLFQFGFINVTGHIGGLQIGLLNFAKNGFLPVFPIINF</sequence>
<evidence type="ECO:0000313" key="1">
    <source>
        <dbReference type="EMBL" id="AIT10340.1"/>
    </source>
</evidence>
<dbReference type="EMBL" id="CP009574">
    <property type="protein sequence ID" value="AIT10340.1"/>
    <property type="molecule type" value="Genomic_DNA"/>
</dbReference>
<dbReference type="STRING" id="1547445.LO80_09260"/>
<keyword evidence="2" id="KW-1185">Reference proteome</keyword>
<dbReference type="KEGG" id="frf:LO80_09260"/>
<gene>
    <name evidence="1" type="ORF">LO80_09260</name>
</gene>
<evidence type="ECO:0008006" key="3">
    <source>
        <dbReference type="Google" id="ProtNLM"/>
    </source>
</evidence>